<dbReference type="Pfam" id="PF20805">
    <property type="entry name" value="Integrin_A_Ig_2"/>
    <property type="match status" value="2"/>
</dbReference>
<evidence type="ECO:0000256" key="13">
    <source>
        <dbReference type="ARBA" id="ARBA00023136"/>
    </source>
</evidence>
<evidence type="ECO:0000256" key="16">
    <source>
        <dbReference type="ARBA" id="ARBA00023180"/>
    </source>
</evidence>
<keyword evidence="11 18" id="KW-1133">Transmembrane helix</keyword>
<dbReference type="SUPFAM" id="SSF69179">
    <property type="entry name" value="Integrin domains"/>
    <property type="match status" value="4"/>
</dbReference>
<feature type="repeat" description="FG-GAP" evidence="17">
    <location>
        <begin position="566"/>
        <end position="627"/>
    </location>
</feature>
<feature type="transmembrane region" description="Helical" evidence="18">
    <location>
        <begin position="1387"/>
        <end position="1407"/>
    </location>
</feature>
<evidence type="ECO:0000313" key="21">
    <source>
        <dbReference type="RefSeq" id="XP_005753141.1"/>
    </source>
</evidence>
<dbReference type="InterPro" id="IPR002035">
    <property type="entry name" value="VWF_A"/>
</dbReference>
<dbReference type="InterPro" id="IPR013649">
    <property type="entry name" value="Integrin_alpha_Ig-like_1"/>
</dbReference>
<evidence type="ECO:0000256" key="15">
    <source>
        <dbReference type="ARBA" id="ARBA00023170"/>
    </source>
</evidence>
<dbReference type="Pfam" id="PF01839">
    <property type="entry name" value="FG-GAP"/>
    <property type="match status" value="1"/>
</dbReference>
<dbReference type="GO" id="GO:0005576">
    <property type="term" value="C:extracellular region"/>
    <property type="evidence" value="ECO:0007669"/>
    <property type="project" value="UniProtKB-SubCell"/>
</dbReference>
<keyword evidence="4" id="KW-0964">Secreted</keyword>
<keyword evidence="20" id="KW-1185">Reference proteome</keyword>
<dbReference type="Pfam" id="PF00092">
    <property type="entry name" value="VWA"/>
    <property type="match status" value="1"/>
</dbReference>
<evidence type="ECO:0000259" key="19">
    <source>
        <dbReference type="PROSITE" id="PS50234"/>
    </source>
</evidence>
<evidence type="ECO:0000256" key="9">
    <source>
        <dbReference type="ARBA" id="ARBA00022837"/>
    </source>
</evidence>
<feature type="signal peptide" evidence="18">
    <location>
        <begin position="1"/>
        <end position="18"/>
    </location>
</feature>
<dbReference type="InterPro" id="IPR013517">
    <property type="entry name" value="FG-GAP"/>
</dbReference>
<dbReference type="InterPro" id="IPR013519">
    <property type="entry name" value="Int_alpha_beta-p"/>
</dbReference>
<dbReference type="PRINTS" id="PR00453">
    <property type="entry name" value="VWFADOMAIN"/>
</dbReference>
<evidence type="ECO:0000256" key="7">
    <source>
        <dbReference type="ARBA" id="ARBA00022729"/>
    </source>
</evidence>
<dbReference type="InterPro" id="IPR028994">
    <property type="entry name" value="Integrin_alpha_N"/>
</dbReference>
<evidence type="ECO:0000313" key="20">
    <source>
        <dbReference type="Proteomes" id="UP000695023"/>
    </source>
</evidence>
<dbReference type="FunFam" id="3.40.50.410:FF:000004">
    <property type="entry name" value="collagen alpha-6(VI) chain"/>
    <property type="match status" value="1"/>
</dbReference>
<dbReference type="Gene3D" id="2.60.40.1530">
    <property type="entry name" value="ntegrin, alpha v. Chain A, domain 4"/>
    <property type="match status" value="1"/>
</dbReference>
<evidence type="ECO:0000256" key="4">
    <source>
        <dbReference type="ARBA" id="ARBA00022525"/>
    </source>
</evidence>
<feature type="chain" id="PRO_5041482178" evidence="18">
    <location>
        <begin position="19"/>
        <end position="1438"/>
    </location>
</feature>
<evidence type="ECO:0000256" key="6">
    <source>
        <dbReference type="ARBA" id="ARBA00022723"/>
    </source>
</evidence>
<sequence length="1438" mass="158703">MDLIFSATLLSVLNAALGFNIDPVAWKTLSNSAAGFGYQVVQRQSDLLISAPLEQHSQNGRGKIYSCKTSSQNCQNIQFQAPEFAVNMSLGLSMKSDPTAQNTVVCGPTIPKDCRSITMYNGVCFQLESFKRIRPPIPSSIQECRTQADIAFLLDGSGSVDNTAFQTMKGFVKDLIQSFLSSDTQFSVSQFSTSPQVHFYFKKFSSSGSVETDINDISQQGRATYTAEAIRYVVNNVFTPQRGSRQNVKKVLIVITDGQSHDRFDLGDAAQLAESKNIVRFAIGVGNAFNNPDAKRELDTIASSPSNKHVFQVKNFNALELIRQNLQDKTFSIEGSQSSGESLEMEMSQEGFSAVIVPEGIQMSIVGANQWKGGYVQYTTGGQKLKTYEDVSLESDSYLGYSMAIAKSWHGSLTVVGAPRYKHRGVVFAVNRENLKNQKIEPFSSQYQTGAYFGAEVCTMDINNDEITDLIFISAPMYMEPDREGRVYVCRLTGLFVECNFDDPLVLRGHAAVKGRFGSSLAVLPDLNSDGFMDLAVGAPLENNGEGSIYIFHSEGGGRISPTYSQRITGSEVQSGLKFFGLTISQSSFDQSGDELPDLAVGSKGTVVLLRSRPIVTVKAEVSFSPKKIPTQNVECSKSLENTATVCFTMSRVSTVNEARAVIDYTLTLDATRKPPNNRAYISGKQREQSGSVTVDLGRQQCITIKFLIEACPEDALNELSNELKFTFNGLPSNTNLRPSLAPQAQTTTIHHLGFEINCGTEHKCVDNLKVDFNFTRSSEVKVGIDELLDVTVTVENRGENSYNSRVILTYPAGLSYRKFTIQQGRIECNSVDSEDGLTRGRTDCTIDKPIFKNRNEVSFIVSYGIEADSQLETKLFVTANATSGNQEHAPTSELYKKKWIDVKYSISMTFERPIVMVKAEVSFNPNQIPTQNEGCSKPLENTATVCFTMSRVSAVHTAQAVINYTITLDATRKPPNNRAYVSGKQQERSGSVIVVLRRQQCSTLRLLIEACPEDALSALSNELKFTFNGLSINRNPRPSLSSQAQTTTIYPLGFDINCGTDNKCVDNLKVDFTFTRSSEVKVGIDELLDVTVTVENRGENSYNSRVILTYPAGLSYRKFTIQQGRIGCNSLDSEDGLSRGRTDCTIHKPIFKSKTKASFIVSYGIDTNSQLERKLFVTANATSGNQEHATTNELYKNKSIDVRYSIFMTFESSLSYNNFTFGRSDLQKPVQQSIKITNAIRALNFTVVIRIPVKLGKKDIWVNLISLQIADCQRGIDEEPPVKTFVSQIIKNKVVDCSVAKCRVFKCNTFMGIRESRMYEISANLSSGWIEQIGLQSAKFLLTSTASLEYDKNQYIYFSAGSDNNPPVHKIEAEVEVYPKLNFTKAIIGGSLGGLAFLALLTASLYKAGFFKSKYKQMIIEMTEDDPGTAAGAPSAE</sequence>
<keyword evidence="8" id="KW-0677">Repeat</keyword>
<evidence type="ECO:0000256" key="1">
    <source>
        <dbReference type="ARBA" id="ARBA00004479"/>
    </source>
</evidence>
<dbReference type="GO" id="GO:0033627">
    <property type="term" value="P:cell adhesion mediated by integrin"/>
    <property type="evidence" value="ECO:0007669"/>
    <property type="project" value="TreeGrafter"/>
</dbReference>
<evidence type="ECO:0000256" key="17">
    <source>
        <dbReference type="PROSITE-ProRule" id="PRU00803"/>
    </source>
</evidence>
<dbReference type="SMART" id="SM00327">
    <property type="entry name" value="VWA"/>
    <property type="match status" value="1"/>
</dbReference>
<evidence type="ECO:0000256" key="18">
    <source>
        <dbReference type="RuleBase" id="RU003762"/>
    </source>
</evidence>
<organism evidence="20 21">
    <name type="scientific">Pundamilia nyererei</name>
    <dbReference type="NCBI Taxonomy" id="303518"/>
    <lineage>
        <taxon>Eukaryota</taxon>
        <taxon>Metazoa</taxon>
        <taxon>Chordata</taxon>
        <taxon>Craniata</taxon>
        <taxon>Vertebrata</taxon>
        <taxon>Euteleostomi</taxon>
        <taxon>Actinopterygii</taxon>
        <taxon>Neopterygii</taxon>
        <taxon>Teleostei</taxon>
        <taxon>Neoteleostei</taxon>
        <taxon>Acanthomorphata</taxon>
        <taxon>Ovalentaria</taxon>
        <taxon>Cichlomorphae</taxon>
        <taxon>Cichliformes</taxon>
        <taxon>Cichlidae</taxon>
        <taxon>African cichlids</taxon>
        <taxon>Pseudocrenilabrinae</taxon>
        <taxon>Haplochromini</taxon>
        <taxon>Pundamilia</taxon>
    </lineage>
</organism>
<proteinExistence type="inferred from homology"/>
<evidence type="ECO:0000256" key="5">
    <source>
        <dbReference type="ARBA" id="ARBA00022692"/>
    </source>
</evidence>
<evidence type="ECO:0000256" key="3">
    <source>
        <dbReference type="ARBA" id="ARBA00008054"/>
    </source>
</evidence>
<dbReference type="InterPro" id="IPR036465">
    <property type="entry name" value="vWFA_dom_sf"/>
</dbReference>
<feature type="repeat" description="FG-GAP" evidence="17">
    <location>
        <begin position="505"/>
        <end position="561"/>
    </location>
</feature>
<evidence type="ECO:0000256" key="14">
    <source>
        <dbReference type="ARBA" id="ARBA00023157"/>
    </source>
</evidence>
<accession>A0A9Y3S5C5</accession>
<dbReference type="InterPro" id="IPR048633">
    <property type="entry name" value="ITGAX-like_Ig_3"/>
</dbReference>
<comment type="subcellular location">
    <subcellularLocation>
        <location evidence="1 18">Membrane</location>
        <topology evidence="1 18">Single-pass type I membrane protein</topology>
    </subcellularLocation>
    <subcellularLocation>
        <location evidence="2">Secreted</location>
    </subcellularLocation>
</comment>
<keyword evidence="6" id="KW-0479">Metal-binding</keyword>
<dbReference type="RefSeq" id="XP_005753141.1">
    <property type="nucleotide sequence ID" value="XM_005753084.1"/>
</dbReference>
<dbReference type="Gene3D" id="2.60.40.1460">
    <property type="entry name" value="Integrin domains. Chain A, domain 2"/>
    <property type="match status" value="2"/>
</dbReference>
<comment type="similarity">
    <text evidence="3 18">Belongs to the integrin alpha chain family.</text>
</comment>
<dbReference type="SUPFAM" id="SSF53300">
    <property type="entry name" value="vWA-like"/>
    <property type="match status" value="1"/>
</dbReference>
<dbReference type="InterPro" id="IPR000413">
    <property type="entry name" value="Integrin_alpha"/>
</dbReference>
<dbReference type="Gene3D" id="2.130.10.130">
    <property type="entry name" value="Integrin alpha, N-terminal"/>
    <property type="match status" value="1"/>
</dbReference>
<keyword evidence="5 18" id="KW-0812">Transmembrane</keyword>
<dbReference type="PANTHER" id="PTHR23220">
    <property type="entry name" value="INTEGRIN ALPHA"/>
    <property type="match status" value="1"/>
</dbReference>
<dbReference type="SMART" id="SM00191">
    <property type="entry name" value="Int_alpha"/>
    <property type="match status" value="4"/>
</dbReference>
<keyword evidence="7 18" id="KW-0732">Signal</keyword>
<dbReference type="PROSITE" id="PS51470">
    <property type="entry name" value="FG_GAP"/>
    <property type="match status" value="3"/>
</dbReference>
<dbReference type="GO" id="GO:0007160">
    <property type="term" value="P:cell-matrix adhesion"/>
    <property type="evidence" value="ECO:0007669"/>
    <property type="project" value="TreeGrafter"/>
</dbReference>
<keyword evidence="12 18" id="KW-0401">Integrin</keyword>
<dbReference type="InterPro" id="IPR048285">
    <property type="entry name" value="Integrin_alpha_Ig-like_2"/>
</dbReference>
<dbReference type="GO" id="GO:0046872">
    <property type="term" value="F:metal ion binding"/>
    <property type="evidence" value="ECO:0007669"/>
    <property type="project" value="UniProtKB-KW"/>
</dbReference>
<keyword evidence="13 18" id="KW-0472">Membrane</keyword>
<dbReference type="GO" id="GO:0007229">
    <property type="term" value="P:integrin-mediated signaling pathway"/>
    <property type="evidence" value="ECO:0007669"/>
    <property type="project" value="UniProtKB-KW"/>
</dbReference>
<dbReference type="GO" id="GO:0009897">
    <property type="term" value="C:external side of plasma membrane"/>
    <property type="evidence" value="ECO:0007669"/>
    <property type="project" value="TreeGrafter"/>
</dbReference>
<reference evidence="21" key="1">
    <citation type="submission" date="2025-08" db="UniProtKB">
        <authorList>
            <consortium name="RefSeq"/>
        </authorList>
    </citation>
    <scope>IDENTIFICATION</scope>
</reference>
<keyword evidence="10 18" id="KW-0130">Cell adhesion</keyword>
<evidence type="ECO:0000256" key="10">
    <source>
        <dbReference type="ARBA" id="ARBA00022889"/>
    </source>
</evidence>
<dbReference type="GO" id="GO:0005178">
    <property type="term" value="F:integrin binding"/>
    <property type="evidence" value="ECO:0007669"/>
    <property type="project" value="TreeGrafter"/>
</dbReference>
<dbReference type="Pfam" id="PF08441">
    <property type="entry name" value="Integrin_A_Ig_1"/>
    <property type="match status" value="2"/>
</dbReference>
<dbReference type="PANTHER" id="PTHR23220:SF118">
    <property type="entry name" value="INTEGRIN ALPHA-X"/>
    <property type="match status" value="1"/>
</dbReference>
<dbReference type="InterPro" id="IPR032695">
    <property type="entry name" value="Integrin_dom_sf"/>
</dbReference>
<dbReference type="Proteomes" id="UP000695023">
    <property type="component" value="Unplaced"/>
</dbReference>
<keyword evidence="15 18" id="KW-0675">Receptor</keyword>
<protein>
    <submittedName>
        <fullName evidence="21">Integrin alpha-M-like isoform X1</fullName>
    </submittedName>
</protein>
<dbReference type="Gene3D" id="1.20.5.930">
    <property type="entry name" value="Bicelle-embedded integrin alpha(iib) transmembrane segment"/>
    <property type="match status" value="1"/>
</dbReference>
<dbReference type="PROSITE" id="PS50234">
    <property type="entry name" value="VWFA"/>
    <property type="match status" value="1"/>
</dbReference>
<dbReference type="Gene3D" id="2.60.40.1510">
    <property type="entry name" value="ntegrin, alpha v. Chain A, domain 3"/>
    <property type="match status" value="2"/>
</dbReference>
<dbReference type="GO" id="GO:0008305">
    <property type="term" value="C:integrin complex"/>
    <property type="evidence" value="ECO:0007669"/>
    <property type="project" value="InterPro"/>
</dbReference>
<evidence type="ECO:0000256" key="2">
    <source>
        <dbReference type="ARBA" id="ARBA00004613"/>
    </source>
</evidence>
<evidence type="ECO:0000256" key="11">
    <source>
        <dbReference type="ARBA" id="ARBA00022989"/>
    </source>
</evidence>
<evidence type="ECO:0000256" key="8">
    <source>
        <dbReference type="ARBA" id="ARBA00022737"/>
    </source>
</evidence>
<dbReference type="GO" id="GO:0098609">
    <property type="term" value="P:cell-cell adhesion"/>
    <property type="evidence" value="ECO:0007669"/>
    <property type="project" value="TreeGrafter"/>
</dbReference>
<dbReference type="Gene3D" id="3.40.50.410">
    <property type="entry name" value="von Willebrand factor, type A domain"/>
    <property type="match status" value="1"/>
</dbReference>
<keyword evidence="14" id="KW-1015">Disulfide bond</keyword>
<feature type="repeat" description="FG-GAP" evidence="17">
    <location>
        <begin position="439"/>
        <end position="499"/>
    </location>
</feature>
<gene>
    <name evidence="21" type="primary">LOC102201688</name>
</gene>
<name>A0A9Y3S5C5_9CICH</name>
<dbReference type="GeneID" id="102201688"/>
<feature type="domain" description="VWFA" evidence="19">
    <location>
        <begin position="149"/>
        <end position="326"/>
    </location>
</feature>
<keyword evidence="9" id="KW-0106">Calcium</keyword>
<keyword evidence="16" id="KW-0325">Glycoprotein</keyword>
<evidence type="ECO:0000256" key="12">
    <source>
        <dbReference type="ARBA" id="ARBA00023037"/>
    </source>
</evidence>
<dbReference type="Pfam" id="PF21520">
    <property type="entry name" value="ITGAX-like_Ig_3"/>
    <property type="match status" value="1"/>
</dbReference>
<dbReference type="PRINTS" id="PR01185">
    <property type="entry name" value="INTEGRINA"/>
</dbReference>
<dbReference type="SUPFAM" id="SSF69318">
    <property type="entry name" value="Integrin alpha N-terminal domain"/>
    <property type="match status" value="1"/>
</dbReference>